<dbReference type="EC" id="2.7.13.3" evidence="2"/>
<organism evidence="14 15">
    <name type="scientific">Rubellimicrobium rubrum</name>
    <dbReference type="NCBI Taxonomy" id="2585369"/>
    <lineage>
        <taxon>Bacteria</taxon>
        <taxon>Pseudomonadati</taxon>
        <taxon>Pseudomonadota</taxon>
        <taxon>Alphaproteobacteria</taxon>
        <taxon>Rhodobacterales</taxon>
        <taxon>Roseobacteraceae</taxon>
        <taxon>Rubellimicrobium</taxon>
    </lineage>
</organism>
<dbReference type="InterPro" id="IPR000700">
    <property type="entry name" value="PAS-assoc_C"/>
</dbReference>
<dbReference type="SUPFAM" id="SSF52172">
    <property type="entry name" value="CheY-like"/>
    <property type="match status" value="1"/>
</dbReference>
<protein>
    <recommendedName>
        <fullName evidence="2">histidine kinase</fullName>
        <ecNumber evidence="2">2.7.13.3</ecNumber>
    </recommendedName>
</protein>
<dbReference type="InterPro" id="IPR003594">
    <property type="entry name" value="HATPase_dom"/>
</dbReference>
<keyword evidence="5" id="KW-0547">Nucleotide-binding</keyword>
<evidence type="ECO:0000313" key="14">
    <source>
        <dbReference type="EMBL" id="TNC46223.1"/>
    </source>
</evidence>
<evidence type="ECO:0000256" key="3">
    <source>
        <dbReference type="ARBA" id="ARBA00022553"/>
    </source>
</evidence>
<dbReference type="InterPro" id="IPR005467">
    <property type="entry name" value="His_kinase_dom"/>
</dbReference>
<dbReference type="Gene3D" id="3.40.50.2300">
    <property type="match status" value="1"/>
</dbReference>
<proteinExistence type="predicted"/>
<evidence type="ECO:0000256" key="6">
    <source>
        <dbReference type="ARBA" id="ARBA00022777"/>
    </source>
</evidence>
<dbReference type="RefSeq" id="WP_139078676.1">
    <property type="nucleotide sequence ID" value="NZ_VDFU01000039.1"/>
</dbReference>
<dbReference type="InterPro" id="IPR035965">
    <property type="entry name" value="PAS-like_dom_sf"/>
</dbReference>
<dbReference type="InterPro" id="IPR011006">
    <property type="entry name" value="CheY-like_superfamily"/>
</dbReference>
<evidence type="ECO:0000256" key="7">
    <source>
        <dbReference type="ARBA" id="ARBA00022840"/>
    </source>
</evidence>
<dbReference type="InterPro" id="IPR036097">
    <property type="entry name" value="HisK_dim/P_sf"/>
</dbReference>
<dbReference type="PROSITE" id="PS50109">
    <property type="entry name" value="HIS_KIN"/>
    <property type="match status" value="1"/>
</dbReference>
<dbReference type="SMART" id="SM00387">
    <property type="entry name" value="HATPase_c"/>
    <property type="match status" value="1"/>
</dbReference>
<dbReference type="SMART" id="SM00091">
    <property type="entry name" value="PAS"/>
    <property type="match status" value="2"/>
</dbReference>
<feature type="domain" description="PAC" evidence="13">
    <location>
        <begin position="198"/>
        <end position="248"/>
    </location>
</feature>
<dbReference type="SUPFAM" id="SSF55781">
    <property type="entry name" value="GAF domain-like"/>
    <property type="match status" value="1"/>
</dbReference>
<evidence type="ECO:0000256" key="5">
    <source>
        <dbReference type="ARBA" id="ARBA00022741"/>
    </source>
</evidence>
<evidence type="ECO:0000256" key="9">
    <source>
        <dbReference type="PROSITE-ProRule" id="PRU00169"/>
    </source>
</evidence>
<dbReference type="GO" id="GO:0005524">
    <property type="term" value="F:ATP binding"/>
    <property type="evidence" value="ECO:0007669"/>
    <property type="project" value="UniProtKB-KW"/>
</dbReference>
<accession>A0A5C4MP81</accession>
<dbReference type="Pfam" id="PF00512">
    <property type="entry name" value="HisKA"/>
    <property type="match status" value="1"/>
</dbReference>
<name>A0A5C4MP81_9RHOB</name>
<dbReference type="AlphaFoldDB" id="A0A5C4MP81"/>
<keyword evidence="6" id="KW-0418">Kinase</keyword>
<dbReference type="PROSITE" id="PS50113">
    <property type="entry name" value="PAC"/>
    <property type="match status" value="1"/>
</dbReference>
<dbReference type="CDD" id="cd00082">
    <property type="entry name" value="HisKA"/>
    <property type="match status" value="1"/>
</dbReference>
<reference evidence="14 15" key="1">
    <citation type="submission" date="2019-06" db="EMBL/GenBank/DDBJ databases">
        <title>YIM 131921 draft genome.</title>
        <authorList>
            <person name="Jiang L."/>
        </authorList>
    </citation>
    <scope>NUCLEOTIDE SEQUENCE [LARGE SCALE GENOMIC DNA]</scope>
    <source>
        <strain evidence="14 15">YIM 131921</strain>
    </source>
</reference>
<dbReference type="SMART" id="SM00448">
    <property type="entry name" value="REC"/>
    <property type="match status" value="1"/>
</dbReference>
<dbReference type="SUPFAM" id="SSF55785">
    <property type="entry name" value="PYP-like sensor domain (PAS domain)"/>
    <property type="match status" value="2"/>
</dbReference>
<dbReference type="SUPFAM" id="SSF55874">
    <property type="entry name" value="ATPase domain of HSP90 chaperone/DNA topoisomerase II/histidine kinase"/>
    <property type="match status" value="1"/>
</dbReference>
<dbReference type="InterPro" id="IPR001789">
    <property type="entry name" value="Sig_transdc_resp-reg_receiver"/>
</dbReference>
<evidence type="ECO:0000313" key="15">
    <source>
        <dbReference type="Proteomes" id="UP000305887"/>
    </source>
</evidence>
<dbReference type="GO" id="GO:0000155">
    <property type="term" value="F:phosphorelay sensor kinase activity"/>
    <property type="evidence" value="ECO:0007669"/>
    <property type="project" value="InterPro"/>
</dbReference>
<dbReference type="Pfam" id="PF00072">
    <property type="entry name" value="Response_reg"/>
    <property type="match status" value="1"/>
</dbReference>
<evidence type="ECO:0000259" key="13">
    <source>
        <dbReference type="PROSITE" id="PS50113"/>
    </source>
</evidence>
<dbReference type="Gene3D" id="3.30.450.40">
    <property type="match status" value="1"/>
</dbReference>
<evidence type="ECO:0000256" key="1">
    <source>
        <dbReference type="ARBA" id="ARBA00000085"/>
    </source>
</evidence>
<feature type="domain" description="Response regulatory" evidence="11">
    <location>
        <begin position="698"/>
        <end position="807"/>
    </location>
</feature>
<keyword evidence="3 9" id="KW-0597">Phosphoprotein</keyword>
<feature type="modified residue" description="4-aspartylphosphate" evidence="9">
    <location>
        <position position="748"/>
    </location>
</feature>
<keyword evidence="4" id="KW-0808">Transferase</keyword>
<dbReference type="NCBIfam" id="TIGR00229">
    <property type="entry name" value="sensory_box"/>
    <property type="match status" value="1"/>
</dbReference>
<dbReference type="Pfam" id="PF00989">
    <property type="entry name" value="PAS"/>
    <property type="match status" value="1"/>
</dbReference>
<dbReference type="Gene3D" id="3.30.565.10">
    <property type="entry name" value="Histidine kinase-like ATPase, C-terminal domain"/>
    <property type="match status" value="1"/>
</dbReference>
<dbReference type="InterPro" id="IPR000014">
    <property type="entry name" value="PAS"/>
</dbReference>
<dbReference type="Proteomes" id="UP000305887">
    <property type="component" value="Unassembled WGS sequence"/>
</dbReference>
<dbReference type="PRINTS" id="PR00344">
    <property type="entry name" value="BCTRLSENSOR"/>
</dbReference>
<dbReference type="OrthoDB" id="9796100at2"/>
<comment type="caution">
    <text evidence="14">The sequence shown here is derived from an EMBL/GenBank/DDBJ whole genome shotgun (WGS) entry which is preliminary data.</text>
</comment>
<feature type="domain" description="Histidine kinase" evidence="10">
    <location>
        <begin position="456"/>
        <end position="675"/>
    </location>
</feature>
<evidence type="ECO:0000256" key="2">
    <source>
        <dbReference type="ARBA" id="ARBA00012438"/>
    </source>
</evidence>
<dbReference type="PROSITE" id="PS50110">
    <property type="entry name" value="RESPONSE_REGULATORY"/>
    <property type="match status" value="1"/>
</dbReference>
<dbReference type="PROSITE" id="PS50112">
    <property type="entry name" value="PAS"/>
    <property type="match status" value="1"/>
</dbReference>
<dbReference type="InterPro" id="IPR029016">
    <property type="entry name" value="GAF-like_dom_sf"/>
</dbReference>
<evidence type="ECO:0000259" key="12">
    <source>
        <dbReference type="PROSITE" id="PS50112"/>
    </source>
</evidence>
<dbReference type="PANTHER" id="PTHR43065:SF46">
    <property type="entry name" value="C4-DICARBOXYLATE TRANSPORT SENSOR PROTEIN DCTB"/>
    <property type="match status" value="1"/>
</dbReference>
<dbReference type="EMBL" id="VDFU01000039">
    <property type="protein sequence ID" value="TNC46223.1"/>
    <property type="molecule type" value="Genomic_DNA"/>
</dbReference>
<dbReference type="InterPro" id="IPR004358">
    <property type="entry name" value="Sig_transdc_His_kin-like_C"/>
</dbReference>
<keyword evidence="8" id="KW-0902">Two-component regulatory system</keyword>
<keyword evidence="15" id="KW-1185">Reference proteome</keyword>
<dbReference type="InterPro" id="IPR003661">
    <property type="entry name" value="HisK_dim/P_dom"/>
</dbReference>
<dbReference type="Gene3D" id="1.10.287.130">
    <property type="match status" value="1"/>
</dbReference>
<evidence type="ECO:0000259" key="11">
    <source>
        <dbReference type="PROSITE" id="PS50110"/>
    </source>
</evidence>
<dbReference type="PANTHER" id="PTHR43065">
    <property type="entry name" value="SENSOR HISTIDINE KINASE"/>
    <property type="match status" value="1"/>
</dbReference>
<evidence type="ECO:0000256" key="4">
    <source>
        <dbReference type="ARBA" id="ARBA00022679"/>
    </source>
</evidence>
<dbReference type="InterPro" id="IPR013767">
    <property type="entry name" value="PAS_fold"/>
</dbReference>
<evidence type="ECO:0000256" key="8">
    <source>
        <dbReference type="ARBA" id="ARBA00023012"/>
    </source>
</evidence>
<keyword evidence="7" id="KW-0067">ATP-binding</keyword>
<dbReference type="GO" id="GO:0006355">
    <property type="term" value="P:regulation of DNA-templated transcription"/>
    <property type="evidence" value="ECO:0007669"/>
    <property type="project" value="InterPro"/>
</dbReference>
<dbReference type="InterPro" id="IPR036890">
    <property type="entry name" value="HATPase_C_sf"/>
</dbReference>
<dbReference type="Gene3D" id="3.30.450.20">
    <property type="entry name" value="PAS domain"/>
    <property type="match status" value="2"/>
</dbReference>
<dbReference type="CDD" id="cd00130">
    <property type="entry name" value="PAS"/>
    <property type="match status" value="2"/>
</dbReference>
<comment type="catalytic activity">
    <reaction evidence="1">
        <text>ATP + protein L-histidine = ADP + protein N-phospho-L-histidine.</text>
        <dbReference type="EC" id="2.7.13.3"/>
    </reaction>
</comment>
<dbReference type="SUPFAM" id="SSF47384">
    <property type="entry name" value="Homodimeric domain of signal transducing histidine kinase"/>
    <property type="match status" value="1"/>
</dbReference>
<dbReference type="Pfam" id="PF02518">
    <property type="entry name" value="HATPase_c"/>
    <property type="match status" value="1"/>
</dbReference>
<dbReference type="SMART" id="SM00388">
    <property type="entry name" value="HisKA"/>
    <property type="match status" value="1"/>
</dbReference>
<gene>
    <name evidence="14" type="ORF">FHG66_19250</name>
</gene>
<feature type="domain" description="PAS" evidence="12">
    <location>
        <begin position="134"/>
        <end position="186"/>
    </location>
</feature>
<sequence length="827" mass="88664">MAESDLNAALDALEGGLILFDAAARVLWWNIWFASASGISLEVGQGRSVDEIFPGPEESRLQWAVADALELGISRTLSHALNPGLLPLRRRDGRSLIHNMLVKPVERAGTRLALVQVIDASAAHDRERILRDRLNARFSAVVDGAFDAILTTDGQGHIQWLNAAAVRQFGYTTDEAEGQEITLLLPHQPGLGLGLIERPIESVGRRKDGTFLPVEVSVAPWTSDGRRQLTVILRDLSERKRAEDALRAAAAVSSGTSDNILLEELARELATGLGVEHAHIAVFADAAGQRLRSLAAWSAGGVLEPFEVPVGDIPCAVTLAEGSCVVPRDAQARFPKGSVLAEYGFQSYVGVRFHDAQGKPVGVVCAMDRLPLANPDLAHRLVAAFAARVGGELARQRAEADLRSLNADLEQRVSDRTQALAQAAADLVAEMKQREDAQAALAQSQKLEALGQLVGGVAHDFNNLLAAITGSYALIGRRIQDPEILTILEHGRKAADRATELIRHLLAFARREELKPKVVEPARLLADVADLLFHAAGAQVSCTIDTDPEAWPVLVDTHRLEVALLNLVVNARDAMPDGGSLVIRARRLSRRETRPSQLPEGDYSVISVSDTGSGMSPEVLARAVEPFFTTKVIGKGTGLGLAMVHGFVEQSGGALTIESRMGEGTTISLVLPRADAAVAVEDRASALVRVPAQQRTGVVLVVDDDDQVRPVTAAFLRDLGYDVLEAASGDAAISIVQATSRLDIVVTDVVMPDMDGPTLATRLRATRPDLPLVFVTGHADPGMLDGETVIAKPFSPNELALGLLQHDPNWLRSEEDLNHHHEAGPPS</sequence>
<evidence type="ECO:0000259" key="10">
    <source>
        <dbReference type="PROSITE" id="PS50109"/>
    </source>
</evidence>